<name>A0AAN8FEH4_TRICO</name>
<keyword evidence="3" id="KW-0175">Coiled coil</keyword>
<evidence type="ECO:0000256" key="5">
    <source>
        <dbReference type="ARBA" id="ARBA00023242"/>
    </source>
</evidence>
<dbReference type="EMBL" id="WIXE01013885">
    <property type="protein sequence ID" value="KAK5974724.1"/>
    <property type="molecule type" value="Genomic_DNA"/>
</dbReference>
<dbReference type="InterPro" id="IPR047287">
    <property type="entry name" value="Tudor_SGF29_rpt2"/>
</dbReference>
<dbReference type="FunFam" id="2.30.30.140:FF:000029">
    <property type="entry name" value="SAGA-associated factor 29 homolog"/>
    <property type="match status" value="1"/>
</dbReference>
<keyword evidence="2" id="KW-0805">Transcription regulation</keyword>
<dbReference type="CDD" id="cd20394">
    <property type="entry name" value="Tudor_SGF29_rpt2"/>
    <property type="match status" value="1"/>
</dbReference>
<dbReference type="AlphaFoldDB" id="A0AAN8FEH4"/>
<keyword evidence="6" id="KW-1133">Transmembrane helix</keyword>
<keyword evidence="9" id="KW-1185">Reference proteome</keyword>
<proteinExistence type="predicted"/>
<protein>
    <submittedName>
        <fullName evidence="8">SAGA-associated factor</fullName>
    </submittedName>
</protein>
<keyword evidence="6" id="KW-0472">Membrane</keyword>
<dbReference type="InterPro" id="IPR010750">
    <property type="entry name" value="SGF29_tudor-like_dom"/>
</dbReference>
<dbReference type="GO" id="GO:0000124">
    <property type="term" value="C:SAGA complex"/>
    <property type="evidence" value="ECO:0007669"/>
    <property type="project" value="InterPro"/>
</dbReference>
<comment type="subcellular location">
    <subcellularLocation>
        <location evidence="1">Nucleus</location>
    </subcellularLocation>
</comment>
<feature type="domain" description="SGF29 C-terminal" evidence="7">
    <location>
        <begin position="176"/>
        <end position="311"/>
    </location>
</feature>
<evidence type="ECO:0000256" key="1">
    <source>
        <dbReference type="ARBA" id="ARBA00004123"/>
    </source>
</evidence>
<accession>A0AAN8FEH4</accession>
<dbReference type="PANTHER" id="PTHR21539:SF0">
    <property type="entry name" value="SAGA-ASSOCIATED FACTOR 29"/>
    <property type="match status" value="1"/>
</dbReference>
<evidence type="ECO:0000256" key="3">
    <source>
        <dbReference type="ARBA" id="ARBA00023054"/>
    </source>
</evidence>
<organism evidence="8 9">
    <name type="scientific">Trichostrongylus colubriformis</name>
    <name type="common">Black scour worm</name>
    <dbReference type="NCBI Taxonomy" id="6319"/>
    <lineage>
        <taxon>Eukaryota</taxon>
        <taxon>Metazoa</taxon>
        <taxon>Ecdysozoa</taxon>
        <taxon>Nematoda</taxon>
        <taxon>Chromadorea</taxon>
        <taxon>Rhabditida</taxon>
        <taxon>Rhabditina</taxon>
        <taxon>Rhabditomorpha</taxon>
        <taxon>Strongyloidea</taxon>
        <taxon>Trichostrongylidae</taxon>
        <taxon>Trichostrongylus</taxon>
    </lineage>
</organism>
<dbReference type="InterPro" id="IPR037802">
    <property type="entry name" value="SGF29"/>
</dbReference>
<evidence type="ECO:0000313" key="9">
    <source>
        <dbReference type="Proteomes" id="UP001331761"/>
    </source>
</evidence>
<evidence type="ECO:0000259" key="7">
    <source>
        <dbReference type="PROSITE" id="PS51518"/>
    </source>
</evidence>
<dbReference type="PANTHER" id="PTHR21539">
    <property type="entry name" value="SAGA-ASSOCIATED FACTOR 29"/>
    <property type="match status" value="1"/>
</dbReference>
<gene>
    <name evidence="8" type="ORF">GCK32_001257</name>
</gene>
<sequence>MSCLTFSGCFFLGSFTYMALILFRYRSYTFRRQHRMVRHKKGDEEYSADRKTSAIGDIRRKLVHVRSRKDRVNEALEALQSYTEKGGILCHKNKAKALTLYQTLLKACESEGEYIRRLLTEIERIRRAEFKNKMKTHLKRHALMQLINLQGTSLPLFVGSVDGFPPPFVGAIAIPETMPLKSGDSVAAYVDENWILAEVVAVSPTGRYDVKDVDDEQKVRLTIARRRLIPLPKWRADPERDAHALFPLEAVVLALYPQTTCFYKGVVQKVPQLATDDYLVAFEDPSYTNGYSPPLPIPQRYVVSYKEVKGKNTKA</sequence>
<evidence type="ECO:0000256" key="6">
    <source>
        <dbReference type="SAM" id="Phobius"/>
    </source>
</evidence>
<keyword evidence="4" id="KW-0804">Transcription</keyword>
<dbReference type="PROSITE" id="PS51518">
    <property type="entry name" value="SGF29_C"/>
    <property type="match status" value="1"/>
</dbReference>
<evidence type="ECO:0000256" key="4">
    <source>
        <dbReference type="ARBA" id="ARBA00023163"/>
    </source>
</evidence>
<dbReference type="CDD" id="cd20393">
    <property type="entry name" value="Tudor_SGF29_rpt1"/>
    <property type="match status" value="1"/>
</dbReference>
<dbReference type="InterPro" id="IPR047288">
    <property type="entry name" value="Tudor_SGF29_rpt1"/>
</dbReference>
<reference evidence="8 9" key="1">
    <citation type="submission" date="2019-10" db="EMBL/GenBank/DDBJ databases">
        <title>Assembly and Annotation for the nematode Trichostrongylus colubriformis.</title>
        <authorList>
            <person name="Martin J."/>
        </authorList>
    </citation>
    <scope>NUCLEOTIDE SEQUENCE [LARGE SCALE GENOMIC DNA]</scope>
    <source>
        <strain evidence="8">G859</strain>
        <tissue evidence="8">Whole worm</tissue>
    </source>
</reference>
<keyword evidence="6" id="KW-0812">Transmembrane</keyword>
<feature type="transmembrane region" description="Helical" evidence="6">
    <location>
        <begin position="6"/>
        <end position="25"/>
    </location>
</feature>
<dbReference type="Gene3D" id="2.30.30.140">
    <property type="match status" value="2"/>
</dbReference>
<evidence type="ECO:0000313" key="8">
    <source>
        <dbReference type="EMBL" id="KAK5974724.1"/>
    </source>
</evidence>
<dbReference type="Pfam" id="PF07039">
    <property type="entry name" value="SGF29_Tudor"/>
    <property type="match status" value="1"/>
</dbReference>
<dbReference type="GO" id="GO:0005634">
    <property type="term" value="C:nucleus"/>
    <property type="evidence" value="ECO:0007669"/>
    <property type="project" value="UniProtKB-SubCell"/>
</dbReference>
<dbReference type="Proteomes" id="UP001331761">
    <property type="component" value="Unassembled WGS sequence"/>
</dbReference>
<dbReference type="FunFam" id="2.30.30.140:FF:000026">
    <property type="entry name" value="SAGA-associated factor 29 homolog"/>
    <property type="match status" value="1"/>
</dbReference>
<dbReference type="GO" id="GO:0140672">
    <property type="term" value="C:ATAC complex"/>
    <property type="evidence" value="ECO:0007669"/>
    <property type="project" value="UniProtKB-ARBA"/>
</dbReference>
<keyword evidence="5" id="KW-0539">Nucleus</keyword>
<evidence type="ECO:0000256" key="2">
    <source>
        <dbReference type="ARBA" id="ARBA00023015"/>
    </source>
</evidence>
<comment type="caution">
    <text evidence="8">The sequence shown here is derived from an EMBL/GenBank/DDBJ whole genome shotgun (WGS) entry which is preliminary data.</text>
</comment>